<name>A0A9N7VBJ8_PLEPL</name>
<evidence type="ECO:0000313" key="2">
    <source>
        <dbReference type="Proteomes" id="UP001153269"/>
    </source>
</evidence>
<keyword evidence="2" id="KW-1185">Reference proteome</keyword>
<organism evidence="1 2">
    <name type="scientific">Pleuronectes platessa</name>
    <name type="common">European plaice</name>
    <dbReference type="NCBI Taxonomy" id="8262"/>
    <lineage>
        <taxon>Eukaryota</taxon>
        <taxon>Metazoa</taxon>
        <taxon>Chordata</taxon>
        <taxon>Craniata</taxon>
        <taxon>Vertebrata</taxon>
        <taxon>Euteleostomi</taxon>
        <taxon>Actinopterygii</taxon>
        <taxon>Neopterygii</taxon>
        <taxon>Teleostei</taxon>
        <taxon>Neoteleostei</taxon>
        <taxon>Acanthomorphata</taxon>
        <taxon>Carangaria</taxon>
        <taxon>Pleuronectiformes</taxon>
        <taxon>Pleuronectoidei</taxon>
        <taxon>Pleuronectidae</taxon>
        <taxon>Pleuronectes</taxon>
    </lineage>
</organism>
<dbReference type="AlphaFoldDB" id="A0A9N7VBJ8"/>
<reference evidence="1" key="1">
    <citation type="submission" date="2020-03" db="EMBL/GenBank/DDBJ databases">
        <authorList>
            <person name="Weist P."/>
        </authorList>
    </citation>
    <scope>NUCLEOTIDE SEQUENCE</scope>
</reference>
<protein>
    <submittedName>
        <fullName evidence="1">Uncharacterized protein</fullName>
    </submittedName>
</protein>
<sequence length="153" mass="17092">MIAGPVGGQGQEDGLFVQNKRREVLPSRMLPVGFLSPPLWTLLACCLSKQKGPEMIQDKHTATAAHPGAKTLLTCTHGYILPEESLGWRSLKLKEIISTLHLRQQVVRDGLRCRELMRKGKKEEFRRERCEVEEEAGDSSDGPVLTYGRALLV</sequence>
<dbReference type="EMBL" id="CADEAL010004013">
    <property type="protein sequence ID" value="CAB1449361.1"/>
    <property type="molecule type" value="Genomic_DNA"/>
</dbReference>
<dbReference type="Proteomes" id="UP001153269">
    <property type="component" value="Unassembled WGS sequence"/>
</dbReference>
<accession>A0A9N7VBJ8</accession>
<comment type="caution">
    <text evidence="1">The sequence shown here is derived from an EMBL/GenBank/DDBJ whole genome shotgun (WGS) entry which is preliminary data.</text>
</comment>
<gene>
    <name evidence="1" type="ORF">PLEPLA_LOCUS37042</name>
</gene>
<proteinExistence type="predicted"/>
<evidence type="ECO:0000313" key="1">
    <source>
        <dbReference type="EMBL" id="CAB1449361.1"/>
    </source>
</evidence>